<reference evidence="1" key="1">
    <citation type="journal article" date="2014" name="Int. J. Syst. Evol. Microbiol.">
        <title>Complete genome sequence of Corynebacterium casei LMG S-19264T (=DSM 44701T), isolated from a smear-ripened cheese.</title>
        <authorList>
            <consortium name="US DOE Joint Genome Institute (JGI-PGF)"/>
            <person name="Walter F."/>
            <person name="Albersmeier A."/>
            <person name="Kalinowski J."/>
            <person name="Ruckert C."/>
        </authorList>
    </citation>
    <scope>NUCLEOTIDE SEQUENCE</scope>
    <source>
        <strain evidence="1">CCM 7897</strain>
    </source>
</reference>
<dbReference type="RefSeq" id="WP_188580904.1">
    <property type="nucleotide sequence ID" value="NZ_BMCT01000005.1"/>
</dbReference>
<dbReference type="EMBL" id="BMCT01000005">
    <property type="protein sequence ID" value="GGF72203.1"/>
    <property type="molecule type" value="Genomic_DNA"/>
</dbReference>
<proteinExistence type="predicted"/>
<dbReference type="Proteomes" id="UP000606044">
    <property type="component" value="Unassembled WGS sequence"/>
</dbReference>
<sequence>MSDADLQRLKADASGNTGLAEVLMEALPGFAAPEDAVNFLETRGFHISTRELTAAAAEEARQDTRIGKDEGAYGALLRFMSER</sequence>
<evidence type="ECO:0000313" key="1">
    <source>
        <dbReference type="EMBL" id="GGF72203.1"/>
    </source>
</evidence>
<protein>
    <recommendedName>
        <fullName evidence="3">Nif11 domain-containing protein</fullName>
    </recommendedName>
</protein>
<evidence type="ECO:0008006" key="3">
    <source>
        <dbReference type="Google" id="ProtNLM"/>
    </source>
</evidence>
<reference evidence="1" key="2">
    <citation type="submission" date="2020-09" db="EMBL/GenBank/DDBJ databases">
        <authorList>
            <person name="Sun Q."/>
            <person name="Sedlacek I."/>
        </authorList>
    </citation>
    <scope>NUCLEOTIDE SEQUENCE</scope>
    <source>
        <strain evidence="1">CCM 7897</strain>
    </source>
</reference>
<organism evidence="1 2">
    <name type="scientific">Azorhizobium oxalatiphilum</name>
    <dbReference type="NCBI Taxonomy" id="980631"/>
    <lineage>
        <taxon>Bacteria</taxon>
        <taxon>Pseudomonadati</taxon>
        <taxon>Pseudomonadota</taxon>
        <taxon>Alphaproteobacteria</taxon>
        <taxon>Hyphomicrobiales</taxon>
        <taxon>Xanthobacteraceae</taxon>
        <taxon>Azorhizobium</taxon>
    </lineage>
</organism>
<name>A0A917C813_9HYPH</name>
<accession>A0A917C813</accession>
<gene>
    <name evidence="1" type="ORF">GCM10007301_34990</name>
</gene>
<keyword evidence="2" id="KW-1185">Reference proteome</keyword>
<evidence type="ECO:0000313" key="2">
    <source>
        <dbReference type="Proteomes" id="UP000606044"/>
    </source>
</evidence>
<dbReference type="AlphaFoldDB" id="A0A917C813"/>
<comment type="caution">
    <text evidence="1">The sequence shown here is derived from an EMBL/GenBank/DDBJ whole genome shotgun (WGS) entry which is preliminary data.</text>
</comment>